<evidence type="ECO:0000313" key="2">
    <source>
        <dbReference type="EMBL" id="KWR52977.1"/>
    </source>
</evidence>
<reference evidence="2 3" key="1">
    <citation type="journal article" date="2016" name="BMC Genomics">
        <title>Type VI secretion systems of human gut Bacteroidales segregate into three genetic architectures, two of which are contained on mobile genetic elements.</title>
        <authorList>
            <person name="Coyne M.J."/>
            <person name="Roelofs K.G."/>
            <person name="Comstock L.E."/>
        </authorList>
    </citation>
    <scope>NUCLEOTIDE SEQUENCE [LARGE SCALE GENOMIC DNA]</scope>
    <source>
        <strain evidence="2 3">CL09T03C01</strain>
    </source>
</reference>
<gene>
    <name evidence="2" type="primary">dnaG_2</name>
    <name evidence="2" type="ORF">AA415_02655</name>
</gene>
<accession>A0A120A133</accession>
<dbReference type="EMBL" id="LRGC01000016">
    <property type="protein sequence ID" value="KWR52977.1"/>
    <property type="molecule type" value="Genomic_DNA"/>
</dbReference>
<dbReference type="AlphaFoldDB" id="A0A120A133"/>
<dbReference type="InterPro" id="IPR034151">
    <property type="entry name" value="TOPRIM_DnaG_bac"/>
</dbReference>
<dbReference type="SUPFAM" id="SSF56731">
    <property type="entry name" value="DNA primase core"/>
    <property type="match status" value="1"/>
</dbReference>
<dbReference type="CDD" id="cd03364">
    <property type="entry name" value="TOPRIM_DnaG_primases"/>
    <property type="match status" value="1"/>
</dbReference>
<sequence length="347" mass="40509">MELSKEEKEHIIQELSIELHAKPDGSGKNLIVPQCPYCGHEGGKYGIYIGKPTERKKPFMAHCFSCGHSTQTLDQLLTDIGRQDLIVTETFDLNGDKHINSFSFLGDEEKEIDDSLCIVEMPEYYKRTHFNKYLNQRGFTEDDYEYFPVGTTRHMNFKFDDYVIFPIIDTGDVVGYISRHIWNKTDIDEYNRKARRNGKFQIMRYRNSTENDFVKLLYNYDTIIEGETDTVILVEGVFDVISLTRKLNLYNNTHIAIVATFGKKISDIQIYKLQSKRVHTIVIGYDGDAVDAIKKTGERLNEYFDCYIADIEDSSQDFDSMDFWEIYDTFAFRLKTLTEYKLNKIQI</sequence>
<dbReference type="Proteomes" id="UP000056419">
    <property type="component" value="Unassembled WGS sequence"/>
</dbReference>
<dbReference type="STRING" id="46506.AA415_02655"/>
<keyword evidence="3" id="KW-1185">Reference proteome</keyword>
<evidence type="ECO:0000313" key="3">
    <source>
        <dbReference type="Proteomes" id="UP000056419"/>
    </source>
</evidence>
<evidence type="ECO:0000259" key="1">
    <source>
        <dbReference type="PROSITE" id="PS50880"/>
    </source>
</evidence>
<protein>
    <submittedName>
        <fullName evidence="2">DNA primase</fullName>
    </submittedName>
</protein>
<feature type="domain" description="Toprim" evidence="1">
    <location>
        <begin position="229"/>
        <end position="319"/>
    </location>
</feature>
<dbReference type="InterPro" id="IPR006171">
    <property type="entry name" value="TOPRIM_dom"/>
</dbReference>
<proteinExistence type="predicted"/>
<dbReference type="PATRIC" id="fig|46506.5.peg.2849"/>
<name>A0A120A133_BACSE</name>
<dbReference type="Pfam" id="PF13155">
    <property type="entry name" value="Toprim_2"/>
    <property type="match status" value="1"/>
</dbReference>
<comment type="caution">
    <text evidence="2">The sequence shown here is derived from an EMBL/GenBank/DDBJ whole genome shotgun (WGS) entry which is preliminary data.</text>
</comment>
<organism evidence="2 3">
    <name type="scientific">Bacteroides stercoris</name>
    <dbReference type="NCBI Taxonomy" id="46506"/>
    <lineage>
        <taxon>Bacteria</taxon>
        <taxon>Pseudomonadati</taxon>
        <taxon>Bacteroidota</taxon>
        <taxon>Bacteroidia</taxon>
        <taxon>Bacteroidales</taxon>
        <taxon>Bacteroidaceae</taxon>
        <taxon>Bacteroides</taxon>
    </lineage>
</organism>
<dbReference type="Gene3D" id="3.40.1360.10">
    <property type="match status" value="1"/>
</dbReference>
<dbReference type="RefSeq" id="WP_060386298.1">
    <property type="nucleotide sequence ID" value="NZ_JADNNX010000022.1"/>
</dbReference>
<dbReference type="PROSITE" id="PS50880">
    <property type="entry name" value="TOPRIM"/>
    <property type="match status" value="1"/>
</dbReference>